<evidence type="ECO:0000256" key="1">
    <source>
        <dbReference type="ARBA" id="ARBA00001974"/>
    </source>
</evidence>
<comment type="caution">
    <text evidence="6">The sequence shown here is derived from an EMBL/GenBank/DDBJ whole genome shotgun (WGS) entry which is preliminary data.</text>
</comment>
<dbReference type="PANTHER" id="PTHR42784:SF1">
    <property type="entry name" value="PYRANOSE 2-OXIDASE"/>
    <property type="match status" value="1"/>
</dbReference>
<evidence type="ECO:0000256" key="4">
    <source>
        <dbReference type="ARBA" id="ARBA00022827"/>
    </source>
</evidence>
<accession>A0ABT3EJU3</accession>
<sequence length="538" mass="60524">MELNYDYIVVGSGATGAIASHFLVESGVTVAVLDVGIEDTTYKNQIPSKDFLSIRKEEEEQYRYFLGERFEGIPWGKGRVGSQLTPPRGYLTQAVEKYIPFSSSSFFPMESLAKGGLGGGWGLGCYVFSELELRAIGLNDLEMQTAYEKVASYIGISGSYDDSNPYCLRDLKSIMPSSKIEHNLEGIFSTYHKKKNKLNDKGFYLGRSALALLTEDKGDRKAVAYKDMDFWSDTDKSAYRSWITIDELNKKTNFVYHSQCLVLKFEELDNQVKVFVKRTDTNEEQVFTCKKLILSPGVLGTARIVSRSFEYKKQKLPIICNPYSYIPCIQWKMLGKIPEQYKTSLGQLVLYLDENQNNLDVSIAALFSYRSLLLFKLIKESPLNFRDSRFLMQYLQSSFTIAGIHHSEKGSTSKYIQLLPDDASFTLDKLIGEYIQSDQEIERNFLREKKFKSALGLLGCLPLKTVNTTHGGSIHYVGTLPFDTTGSLFSLFPNGKLAGTQNVYVADGSGFKYLPGKGLTLTLMANAYNVAKNVLKNE</sequence>
<evidence type="ECO:0000256" key="2">
    <source>
        <dbReference type="ARBA" id="ARBA00010790"/>
    </source>
</evidence>
<dbReference type="PANTHER" id="PTHR42784">
    <property type="entry name" value="PYRANOSE 2-OXIDASE"/>
    <property type="match status" value="1"/>
</dbReference>
<dbReference type="InterPro" id="IPR051473">
    <property type="entry name" value="P2Ox-like"/>
</dbReference>
<comment type="cofactor">
    <cofactor evidence="1">
        <name>FAD</name>
        <dbReference type="ChEBI" id="CHEBI:57692"/>
    </cofactor>
</comment>
<evidence type="ECO:0000256" key="3">
    <source>
        <dbReference type="ARBA" id="ARBA00022630"/>
    </source>
</evidence>
<proteinExistence type="inferred from homology"/>
<evidence type="ECO:0000313" key="7">
    <source>
        <dbReference type="Proteomes" id="UP001165677"/>
    </source>
</evidence>
<organism evidence="6 7">
    <name type="scientific">Flavobacterium lacisediminis</name>
    <dbReference type="NCBI Taxonomy" id="2989705"/>
    <lineage>
        <taxon>Bacteria</taxon>
        <taxon>Pseudomonadati</taxon>
        <taxon>Bacteroidota</taxon>
        <taxon>Flavobacteriia</taxon>
        <taxon>Flavobacteriales</taxon>
        <taxon>Flavobacteriaceae</taxon>
        <taxon>Flavobacterium</taxon>
    </lineage>
</organism>
<protein>
    <recommendedName>
        <fullName evidence="8">Choline dehydrogenase</fullName>
    </recommendedName>
</protein>
<keyword evidence="4" id="KW-0274">FAD</keyword>
<comment type="similarity">
    <text evidence="2">Belongs to the GMC oxidoreductase family.</text>
</comment>
<name>A0ABT3EJU3_9FLAO</name>
<reference evidence="6" key="1">
    <citation type="submission" date="2022-10" db="EMBL/GenBank/DDBJ databases">
        <title>Flavobacterium sp. nov., a bacterium isolated from lake sediment.</title>
        <authorList>
            <person name="Qu J.-H."/>
        </authorList>
    </citation>
    <scope>NUCLEOTIDE SEQUENCE</scope>
    <source>
        <strain evidence="6">TH16-21</strain>
    </source>
</reference>
<keyword evidence="5" id="KW-0560">Oxidoreductase</keyword>
<dbReference type="Proteomes" id="UP001165677">
    <property type="component" value="Unassembled WGS sequence"/>
</dbReference>
<dbReference type="EMBL" id="JAPCIO010000008">
    <property type="protein sequence ID" value="MCW1148827.1"/>
    <property type="molecule type" value="Genomic_DNA"/>
</dbReference>
<dbReference type="Gene3D" id="3.50.50.60">
    <property type="entry name" value="FAD/NAD(P)-binding domain"/>
    <property type="match status" value="1"/>
</dbReference>
<dbReference type="InterPro" id="IPR036188">
    <property type="entry name" value="FAD/NAD-bd_sf"/>
</dbReference>
<evidence type="ECO:0000256" key="5">
    <source>
        <dbReference type="ARBA" id="ARBA00023002"/>
    </source>
</evidence>
<keyword evidence="3" id="KW-0285">Flavoprotein</keyword>
<gene>
    <name evidence="6" type="ORF">OJ995_11415</name>
</gene>
<evidence type="ECO:0000313" key="6">
    <source>
        <dbReference type="EMBL" id="MCW1148827.1"/>
    </source>
</evidence>
<keyword evidence="7" id="KW-1185">Reference proteome</keyword>
<dbReference type="SUPFAM" id="SSF51905">
    <property type="entry name" value="FAD/NAD(P)-binding domain"/>
    <property type="match status" value="1"/>
</dbReference>
<dbReference type="RefSeq" id="WP_264369536.1">
    <property type="nucleotide sequence ID" value="NZ_JAPCIO010000008.1"/>
</dbReference>
<evidence type="ECO:0008006" key="8">
    <source>
        <dbReference type="Google" id="ProtNLM"/>
    </source>
</evidence>